<evidence type="ECO:0000313" key="3">
    <source>
        <dbReference type="Proteomes" id="UP000828390"/>
    </source>
</evidence>
<dbReference type="Proteomes" id="UP000828390">
    <property type="component" value="Unassembled WGS sequence"/>
</dbReference>
<keyword evidence="3" id="KW-1185">Reference proteome</keyword>
<organism evidence="2 3">
    <name type="scientific">Dreissena polymorpha</name>
    <name type="common">Zebra mussel</name>
    <name type="synonym">Mytilus polymorpha</name>
    <dbReference type="NCBI Taxonomy" id="45954"/>
    <lineage>
        <taxon>Eukaryota</taxon>
        <taxon>Metazoa</taxon>
        <taxon>Spiralia</taxon>
        <taxon>Lophotrochozoa</taxon>
        <taxon>Mollusca</taxon>
        <taxon>Bivalvia</taxon>
        <taxon>Autobranchia</taxon>
        <taxon>Heteroconchia</taxon>
        <taxon>Euheterodonta</taxon>
        <taxon>Imparidentia</taxon>
        <taxon>Neoheterodontei</taxon>
        <taxon>Myida</taxon>
        <taxon>Dreissenoidea</taxon>
        <taxon>Dreissenidae</taxon>
        <taxon>Dreissena</taxon>
    </lineage>
</organism>
<sequence length="62" mass="6480">MPVPAASNVVTSPSGSPIRTPVTSPVKVRDTVWSQIEAESTGGSSKDTECEKSGKLTYCVIL</sequence>
<name>A0A9D4CP84_DREPO</name>
<protein>
    <submittedName>
        <fullName evidence="2">Uncharacterized protein</fullName>
    </submittedName>
</protein>
<comment type="caution">
    <text evidence="2">The sequence shown here is derived from an EMBL/GenBank/DDBJ whole genome shotgun (WGS) entry which is preliminary data.</text>
</comment>
<gene>
    <name evidence="2" type="ORF">DPMN_055038</name>
</gene>
<evidence type="ECO:0000256" key="1">
    <source>
        <dbReference type="SAM" id="MobiDB-lite"/>
    </source>
</evidence>
<accession>A0A9D4CP84</accession>
<reference evidence="2" key="2">
    <citation type="submission" date="2020-11" db="EMBL/GenBank/DDBJ databases">
        <authorList>
            <person name="McCartney M.A."/>
            <person name="Auch B."/>
            <person name="Kono T."/>
            <person name="Mallez S."/>
            <person name="Becker A."/>
            <person name="Gohl D.M."/>
            <person name="Silverstein K.A.T."/>
            <person name="Koren S."/>
            <person name="Bechman K.B."/>
            <person name="Herman A."/>
            <person name="Abrahante J.E."/>
            <person name="Garbe J."/>
        </authorList>
    </citation>
    <scope>NUCLEOTIDE SEQUENCE</scope>
    <source>
        <strain evidence="2">Duluth1</strain>
        <tissue evidence="2">Whole animal</tissue>
    </source>
</reference>
<proteinExistence type="predicted"/>
<dbReference type="EMBL" id="JAIWYP010000012">
    <property type="protein sequence ID" value="KAH3729075.1"/>
    <property type="molecule type" value="Genomic_DNA"/>
</dbReference>
<feature type="region of interest" description="Disordered" evidence="1">
    <location>
        <begin position="1"/>
        <end position="26"/>
    </location>
</feature>
<feature type="compositionally biased region" description="Polar residues" evidence="1">
    <location>
        <begin position="8"/>
        <end position="23"/>
    </location>
</feature>
<evidence type="ECO:0000313" key="2">
    <source>
        <dbReference type="EMBL" id="KAH3729075.1"/>
    </source>
</evidence>
<reference evidence="2" key="1">
    <citation type="journal article" date="2019" name="bioRxiv">
        <title>The Genome of the Zebra Mussel, Dreissena polymorpha: A Resource for Invasive Species Research.</title>
        <authorList>
            <person name="McCartney M.A."/>
            <person name="Auch B."/>
            <person name="Kono T."/>
            <person name="Mallez S."/>
            <person name="Zhang Y."/>
            <person name="Obille A."/>
            <person name="Becker A."/>
            <person name="Abrahante J.E."/>
            <person name="Garbe J."/>
            <person name="Badalamenti J.P."/>
            <person name="Herman A."/>
            <person name="Mangelson H."/>
            <person name="Liachko I."/>
            <person name="Sullivan S."/>
            <person name="Sone E.D."/>
            <person name="Koren S."/>
            <person name="Silverstein K.A.T."/>
            <person name="Beckman K.B."/>
            <person name="Gohl D.M."/>
        </authorList>
    </citation>
    <scope>NUCLEOTIDE SEQUENCE</scope>
    <source>
        <strain evidence="2">Duluth1</strain>
        <tissue evidence="2">Whole animal</tissue>
    </source>
</reference>
<dbReference type="AlphaFoldDB" id="A0A9D4CP84"/>